<keyword evidence="4" id="KW-0547">Nucleotide-binding</keyword>
<keyword evidence="3 9" id="KW-0812">Transmembrane</keyword>
<evidence type="ECO:0000256" key="2">
    <source>
        <dbReference type="ARBA" id="ARBA00022448"/>
    </source>
</evidence>
<dbReference type="PROSITE" id="PS50929">
    <property type="entry name" value="ABC_TM1F"/>
    <property type="match status" value="1"/>
</dbReference>
<dbReference type="PROSITE" id="PS50893">
    <property type="entry name" value="ABC_TRANSPORTER_2"/>
    <property type="match status" value="1"/>
</dbReference>
<dbReference type="CDD" id="cd18580">
    <property type="entry name" value="ABC_6TM_ABCC_D2"/>
    <property type="match status" value="1"/>
</dbReference>
<evidence type="ECO:0000256" key="4">
    <source>
        <dbReference type="ARBA" id="ARBA00022741"/>
    </source>
</evidence>
<keyword evidence="2" id="KW-0813">Transport</keyword>
<sequence length="961" mass="106540">MEPRFIGKEYVSILQHLRINIGHKPLTELHSSCLVHIQQLMHHTTVNLYARSACFRIRIVVDWDTCNCCDKRRDGFTWTACHYLRCVGHRCLGADSLSTHLSLNQHGSGCTPFLNQFLHMTDLAGGFAATPRTANAKYLLEREFESKHVTVNHRHGSAQNEKVDLTLTKATARWASSAICETIFKISLNVKQGRLCAVIGPPGSGKRFGRLLTARSSDPMRVIEVSMEQRRNETGDPRETRRPMTSSGTIPTCENPSEGLAAWRYLAAVQREKRSMPLWPRASSRPYFAACACEGEEVEKSYKEPVPKLEKDGEPDNKTTSTVTVLSSLLQAILGELPLSSGTVSVGGNISYASQEPWLFVGTVRQNILFGQPYEPKRYKEVVRVCALQRDFEVLPNGDKTIVSERGVFLSTGQRARINMARAVYRRSDIYLLDDPLSKVDAHIGQHILEDCICSHISNKTRIIITSQLQCVKKADHIVVMNNGHIEIQGTLQELQNNKLNFDTILSSSDTEAEEQVRGSLAREISNISVQNSTGDYDEEAAGGEGPGEDAGLLGGRSSKMEACVGYLRSVGGGAYIAGLVAILLLCQVATSGADYWVATEETRGMYAEFKPEDIYQSLANSTWNSSGAAELDYRGQQYLSEPTLELLNVSSANGSEWGSWPAPDLSDDTLNGTGPGVPLARDTSLYVYAACVGAAVILTVARSLLFLRACVAASCGLHSALCHGVLRASMQSFHSVPPERILNRFSSDFAAIDGTLPRTLTEAFQIFSVIIGALILMIITNYILIVPMVFVAAAIYKMRNIFTRTIQAMRRLERTTCGPVLTHLSTTLDGLSTIRASASQDVMATDFHTYQDFGTIDEDFDTTDEDFDTIDEDFDTVDEDFDTVDEDFDTVDEDFDTVDEDFDTIDEDFDTIDEDFYTTDEDFDTIHEYFDTIDEDFDTTDESMDPPTNNFTILTAKKKN</sequence>
<name>A0ABQ9GIA9_9NEOP</name>
<feature type="region of interest" description="Disordered" evidence="8">
    <location>
        <begin position="228"/>
        <end position="253"/>
    </location>
</feature>
<keyword evidence="6 9" id="KW-1133">Transmembrane helix</keyword>
<keyword evidence="13" id="KW-1185">Reference proteome</keyword>
<feature type="compositionally biased region" description="Polar residues" evidence="8">
    <location>
        <begin position="243"/>
        <end position="253"/>
    </location>
</feature>
<dbReference type="Gene3D" id="1.20.5.340">
    <property type="match status" value="1"/>
</dbReference>
<dbReference type="Pfam" id="PF00005">
    <property type="entry name" value="ABC_tran"/>
    <property type="match status" value="1"/>
</dbReference>
<evidence type="ECO:0000313" key="13">
    <source>
        <dbReference type="Proteomes" id="UP001159363"/>
    </source>
</evidence>
<accession>A0ABQ9GIA9</accession>
<dbReference type="InterPro" id="IPR050173">
    <property type="entry name" value="ABC_transporter_C-like"/>
</dbReference>
<dbReference type="SUPFAM" id="SSF57997">
    <property type="entry name" value="Tropomyosin"/>
    <property type="match status" value="1"/>
</dbReference>
<dbReference type="Pfam" id="PF00664">
    <property type="entry name" value="ABC_membrane"/>
    <property type="match status" value="1"/>
</dbReference>
<dbReference type="InterPro" id="IPR036640">
    <property type="entry name" value="ABC1_TM_sf"/>
</dbReference>
<evidence type="ECO:0000256" key="7">
    <source>
        <dbReference type="ARBA" id="ARBA00023136"/>
    </source>
</evidence>
<gene>
    <name evidence="12" type="ORF">PR048_028112</name>
</gene>
<feature type="transmembrane region" description="Helical" evidence="9">
    <location>
        <begin position="767"/>
        <end position="797"/>
    </location>
</feature>
<dbReference type="Proteomes" id="UP001159363">
    <property type="component" value="Chromosome 11"/>
</dbReference>
<evidence type="ECO:0000259" key="10">
    <source>
        <dbReference type="PROSITE" id="PS50893"/>
    </source>
</evidence>
<dbReference type="InterPro" id="IPR027417">
    <property type="entry name" value="P-loop_NTPase"/>
</dbReference>
<dbReference type="SUPFAM" id="SSF90123">
    <property type="entry name" value="ABC transporter transmembrane region"/>
    <property type="match status" value="1"/>
</dbReference>
<feature type="transmembrane region" description="Helical" evidence="9">
    <location>
        <begin position="567"/>
        <end position="587"/>
    </location>
</feature>
<proteinExistence type="predicted"/>
<evidence type="ECO:0000256" key="8">
    <source>
        <dbReference type="SAM" id="MobiDB-lite"/>
    </source>
</evidence>
<feature type="domain" description="ABC transporter" evidence="10">
    <location>
        <begin position="165"/>
        <end position="508"/>
    </location>
</feature>
<comment type="subcellular location">
    <subcellularLocation>
        <location evidence="1">Membrane</location>
        <topology evidence="1">Multi-pass membrane protein</topology>
    </subcellularLocation>
</comment>
<keyword evidence="7 9" id="KW-0472">Membrane</keyword>
<dbReference type="PANTHER" id="PTHR24223">
    <property type="entry name" value="ATP-BINDING CASSETTE SUB-FAMILY C"/>
    <property type="match status" value="1"/>
</dbReference>
<dbReference type="InterPro" id="IPR011527">
    <property type="entry name" value="ABC1_TM_dom"/>
</dbReference>
<comment type="caution">
    <text evidence="12">The sequence shown here is derived from an EMBL/GenBank/DDBJ whole genome shotgun (WGS) entry which is preliminary data.</text>
</comment>
<evidence type="ECO:0000313" key="12">
    <source>
        <dbReference type="EMBL" id="KAJ8871772.1"/>
    </source>
</evidence>
<protein>
    <submittedName>
        <fullName evidence="12">Uncharacterized protein</fullName>
    </submittedName>
</protein>
<dbReference type="Gene3D" id="1.20.1560.10">
    <property type="entry name" value="ABC transporter type 1, transmembrane domain"/>
    <property type="match status" value="1"/>
</dbReference>
<dbReference type="SUPFAM" id="SSF52540">
    <property type="entry name" value="P-loop containing nucleoside triphosphate hydrolases"/>
    <property type="match status" value="1"/>
</dbReference>
<dbReference type="InterPro" id="IPR003439">
    <property type="entry name" value="ABC_transporter-like_ATP-bd"/>
</dbReference>
<feature type="compositionally biased region" description="Basic and acidic residues" evidence="8">
    <location>
        <begin position="228"/>
        <end position="242"/>
    </location>
</feature>
<evidence type="ECO:0000256" key="1">
    <source>
        <dbReference type="ARBA" id="ARBA00004141"/>
    </source>
</evidence>
<dbReference type="EMBL" id="JARBHB010000012">
    <property type="protein sequence ID" value="KAJ8871772.1"/>
    <property type="molecule type" value="Genomic_DNA"/>
</dbReference>
<feature type="transmembrane region" description="Helical" evidence="9">
    <location>
        <begin position="686"/>
        <end position="708"/>
    </location>
</feature>
<keyword evidence="5" id="KW-0067">ATP-binding</keyword>
<dbReference type="CDD" id="cd03250">
    <property type="entry name" value="ABCC_MRP_domain1"/>
    <property type="match status" value="1"/>
</dbReference>
<evidence type="ECO:0000259" key="11">
    <source>
        <dbReference type="PROSITE" id="PS50929"/>
    </source>
</evidence>
<evidence type="ECO:0000256" key="3">
    <source>
        <dbReference type="ARBA" id="ARBA00022692"/>
    </source>
</evidence>
<reference evidence="12 13" key="1">
    <citation type="submission" date="2023-02" db="EMBL/GenBank/DDBJ databases">
        <title>LHISI_Scaffold_Assembly.</title>
        <authorList>
            <person name="Stuart O.P."/>
            <person name="Cleave R."/>
            <person name="Magrath M.J.L."/>
            <person name="Mikheyev A.S."/>
        </authorList>
    </citation>
    <scope>NUCLEOTIDE SEQUENCE [LARGE SCALE GENOMIC DNA]</scope>
    <source>
        <strain evidence="12">Daus_M_001</strain>
        <tissue evidence="12">Leg muscle</tissue>
    </source>
</reference>
<evidence type="ECO:0000256" key="5">
    <source>
        <dbReference type="ARBA" id="ARBA00022840"/>
    </source>
</evidence>
<evidence type="ECO:0000256" key="6">
    <source>
        <dbReference type="ARBA" id="ARBA00022989"/>
    </source>
</evidence>
<feature type="domain" description="ABC transmembrane type-1" evidence="11">
    <location>
        <begin position="686"/>
        <end position="853"/>
    </location>
</feature>
<evidence type="ECO:0000256" key="9">
    <source>
        <dbReference type="SAM" id="Phobius"/>
    </source>
</evidence>
<organism evidence="12 13">
    <name type="scientific">Dryococelus australis</name>
    <dbReference type="NCBI Taxonomy" id="614101"/>
    <lineage>
        <taxon>Eukaryota</taxon>
        <taxon>Metazoa</taxon>
        <taxon>Ecdysozoa</taxon>
        <taxon>Arthropoda</taxon>
        <taxon>Hexapoda</taxon>
        <taxon>Insecta</taxon>
        <taxon>Pterygota</taxon>
        <taxon>Neoptera</taxon>
        <taxon>Polyneoptera</taxon>
        <taxon>Phasmatodea</taxon>
        <taxon>Verophasmatodea</taxon>
        <taxon>Anareolatae</taxon>
        <taxon>Phasmatidae</taxon>
        <taxon>Eurycanthinae</taxon>
        <taxon>Dryococelus</taxon>
    </lineage>
</organism>
<dbReference type="InterPro" id="IPR044726">
    <property type="entry name" value="ABCC_6TM_D2"/>
</dbReference>
<dbReference type="Gene3D" id="3.40.50.300">
    <property type="entry name" value="P-loop containing nucleotide triphosphate hydrolases"/>
    <property type="match status" value="1"/>
</dbReference>